<comment type="subunit">
    <text evidence="8">Associates with the 50S ribosomal subunit.</text>
</comment>
<dbReference type="NCBIfam" id="TIGR00231">
    <property type="entry name" value="small_GTP"/>
    <property type="match status" value="2"/>
</dbReference>
<dbReference type="InterPro" id="IPR006073">
    <property type="entry name" value="GTP-bd"/>
</dbReference>
<feature type="binding site" evidence="8">
    <location>
        <begin position="120"/>
        <end position="123"/>
    </location>
    <ligand>
        <name>GTP</name>
        <dbReference type="ChEBI" id="CHEBI:37565"/>
        <label>1</label>
    </ligand>
</feature>
<comment type="similarity">
    <text evidence="1 8 9 10">Belongs to the TRAFAC class TrmE-Era-EngA-EngB-Septin-like GTPase superfamily. EngA (Der) GTPase family.</text>
</comment>
<comment type="function">
    <text evidence="8 10">GTPase that plays an essential role in the late steps of ribosome biogenesis.</text>
</comment>
<dbReference type="InterPro" id="IPR016484">
    <property type="entry name" value="GTPase_Der"/>
</dbReference>
<dbReference type="PANTHER" id="PTHR43834:SF6">
    <property type="entry name" value="GTPASE DER"/>
    <property type="match status" value="1"/>
</dbReference>
<evidence type="ECO:0000256" key="3">
    <source>
        <dbReference type="ARBA" id="ARBA00022517"/>
    </source>
</evidence>
<evidence type="ECO:0000256" key="5">
    <source>
        <dbReference type="ARBA" id="ARBA00022741"/>
    </source>
</evidence>
<dbReference type="FunFam" id="3.30.300.20:FF:000004">
    <property type="entry name" value="GTPase Der"/>
    <property type="match status" value="1"/>
</dbReference>
<dbReference type="NCBIfam" id="TIGR03594">
    <property type="entry name" value="GTPase_EngA"/>
    <property type="match status" value="1"/>
</dbReference>
<dbReference type="KEGG" id="ttf:THTE_2219"/>
<evidence type="ECO:0000259" key="12">
    <source>
        <dbReference type="PROSITE" id="PS51712"/>
    </source>
</evidence>
<dbReference type="Pfam" id="PF14714">
    <property type="entry name" value="KH_dom-like"/>
    <property type="match status" value="1"/>
</dbReference>
<evidence type="ECO:0000256" key="6">
    <source>
        <dbReference type="ARBA" id="ARBA00023134"/>
    </source>
</evidence>
<dbReference type="PIRSF" id="PIRSF006485">
    <property type="entry name" value="GTP-binding_EngA"/>
    <property type="match status" value="1"/>
</dbReference>
<dbReference type="AlphaFoldDB" id="A0A286RFT5"/>
<dbReference type="Gene3D" id="3.40.50.300">
    <property type="entry name" value="P-loop containing nucleotide triphosphate hydrolases"/>
    <property type="match status" value="2"/>
</dbReference>
<evidence type="ECO:0000256" key="4">
    <source>
        <dbReference type="ARBA" id="ARBA00022737"/>
    </source>
</evidence>
<evidence type="ECO:0000256" key="11">
    <source>
        <dbReference type="SAM" id="MobiDB-lite"/>
    </source>
</evidence>
<accession>A0A286RFT5</accession>
<reference evidence="13 14" key="1">
    <citation type="journal article" name="Front. Microbiol.">
        <title>Sugar Metabolism of the First Thermophilic Planctomycete Thermogutta terrifontis: Comparative Genomic and Transcriptomic Approaches.</title>
        <authorList>
            <person name="Elcheninov A.G."/>
            <person name="Menzel P."/>
            <person name="Gudbergsdottir S.R."/>
            <person name="Slesarev A.I."/>
            <person name="Kadnikov V.V."/>
            <person name="Krogh A."/>
            <person name="Bonch-Osmolovskaya E.A."/>
            <person name="Peng X."/>
            <person name="Kublanov I.V."/>
        </authorList>
    </citation>
    <scope>NUCLEOTIDE SEQUENCE [LARGE SCALE GENOMIC DNA]</scope>
    <source>
        <strain evidence="13 14">R1</strain>
    </source>
</reference>
<evidence type="ECO:0000256" key="9">
    <source>
        <dbReference type="PROSITE-ProRule" id="PRU01049"/>
    </source>
</evidence>
<feature type="binding site" evidence="8">
    <location>
        <begin position="229"/>
        <end position="233"/>
    </location>
    <ligand>
        <name>GTP</name>
        <dbReference type="ChEBI" id="CHEBI:37565"/>
        <label>2</label>
    </ligand>
</feature>
<dbReference type="PANTHER" id="PTHR43834">
    <property type="entry name" value="GTPASE DER"/>
    <property type="match status" value="1"/>
</dbReference>
<feature type="binding site" evidence="8">
    <location>
        <begin position="10"/>
        <end position="17"/>
    </location>
    <ligand>
        <name>GTP</name>
        <dbReference type="ChEBI" id="CHEBI:37565"/>
        <label>1</label>
    </ligand>
</feature>
<dbReference type="InterPro" id="IPR015946">
    <property type="entry name" value="KH_dom-like_a/b"/>
</dbReference>
<dbReference type="CDD" id="cd01895">
    <property type="entry name" value="EngA2"/>
    <property type="match status" value="1"/>
</dbReference>
<evidence type="ECO:0000313" key="13">
    <source>
        <dbReference type="EMBL" id="ASV74821.1"/>
    </source>
</evidence>
<feature type="compositionally biased region" description="Acidic residues" evidence="11">
    <location>
        <begin position="448"/>
        <end position="470"/>
    </location>
</feature>
<evidence type="ECO:0000313" key="14">
    <source>
        <dbReference type="Proteomes" id="UP000215086"/>
    </source>
</evidence>
<dbReference type="InterPro" id="IPR032859">
    <property type="entry name" value="KH_dom-like"/>
</dbReference>
<evidence type="ECO:0000256" key="10">
    <source>
        <dbReference type="RuleBase" id="RU004481"/>
    </source>
</evidence>
<protein>
    <recommendedName>
        <fullName evidence="2 8">GTPase Der</fullName>
    </recommendedName>
    <alternativeName>
        <fullName evidence="7 8">GTP-binding protein EngA</fullName>
    </alternativeName>
</protein>
<dbReference type="InterPro" id="IPR005225">
    <property type="entry name" value="Small_GTP-bd"/>
</dbReference>
<keyword evidence="5 8" id="KW-0547">Nucleotide-binding</keyword>
<name>A0A286RFT5_9BACT</name>
<dbReference type="Gene3D" id="3.30.300.20">
    <property type="match status" value="1"/>
</dbReference>
<dbReference type="Proteomes" id="UP000215086">
    <property type="component" value="Chromosome"/>
</dbReference>
<sequence>MPIPKVVIVGRPNVGKSSLLNWLVGRRVAVVDARAGVTRDRVTALARIDDRWLEFVDTGGIGIVDAAELEEHVARQIDIALHEATLILFVVDTRAGLTPMDEEISRRLRTLVRPTICVANKADAPKWDVVAQEFSRLGWPLVTVSCEQHRGKEELLGEIFRLLPSSASEDVPEPVMKVAVVGRRNVGKSTFINTLARQERMIVSEIPGTTRDSVDVRFELDGQVFVAIDTPGLMRRKSIRENVDFYGVCRAQESIRRADVVLLFFDATQDIARVDKQLAKYIAEHTKPCVFVVNKWDLLANKTPTESWVNLLRSTFGNMSYVPIAFITAKTGKNVKRLINLAQSLHKQAQIRVGTGQLNRALQDILKRHPPPLSGTKRPKIYFATQVGVQPPTIVMFCNEPEAFSNAYRRYLVNALQEELPYPEVPVRIFLRKRESKPGKVAVPALDERDDIPVDEGDVEDDWGDIEAYE</sequence>
<evidence type="ECO:0000256" key="2">
    <source>
        <dbReference type="ARBA" id="ARBA00020953"/>
    </source>
</evidence>
<dbReference type="SUPFAM" id="SSF52540">
    <property type="entry name" value="P-loop containing nucleoside triphosphate hydrolases"/>
    <property type="match status" value="2"/>
</dbReference>
<feature type="binding site" evidence="8">
    <location>
        <begin position="57"/>
        <end position="61"/>
    </location>
    <ligand>
        <name>GTP</name>
        <dbReference type="ChEBI" id="CHEBI:37565"/>
        <label>1</label>
    </ligand>
</feature>
<feature type="region of interest" description="Disordered" evidence="11">
    <location>
        <begin position="445"/>
        <end position="470"/>
    </location>
</feature>
<evidence type="ECO:0000256" key="8">
    <source>
        <dbReference type="HAMAP-Rule" id="MF_00195"/>
    </source>
</evidence>
<dbReference type="Pfam" id="PF01926">
    <property type="entry name" value="MMR_HSR1"/>
    <property type="match status" value="2"/>
</dbReference>
<dbReference type="RefSeq" id="WP_095415039.1">
    <property type="nucleotide sequence ID" value="NZ_CP018477.1"/>
</dbReference>
<keyword evidence="4 10" id="KW-0677">Repeat</keyword>
<keyword evidence="3 8" id="KW-0690">Ribosome biogenesis</keyword>
<keyword evidence="6 8" id="KW-0342">GTP-binding</keyword>
<dbReference type="GO" id="GO:0043022">
    <property type="term" value="F:ribosome binding"/>
    <property type="evidence" value="ECO:0007669"/>
    <property type="project" value="TreeGrafter"/>
</dbReference>
<organism evidence="13 14">
    <name type="scientific">Thermogutta terrifontis</name>
    <dbReference type="NCBI Taxonomy" id="1331910"/>
    <lineage>
        <taxon>Bacteria</taxon>
        <taxon>Pseudomonadati</taxon>
        <taxon>Planctomycetota</taxon>
        <taxon>Planctomycetia</taxon>
        <taxon>Pirellulales</taxon>
        <taxon>Thermoguttaceae</taxon>
        <taxon>Thermogutta</taxon>
    </lineage>
</organism>
<dbReference type="OrthoDB" id="9805918at2"/>
<feature type="binding site" evidence="8">
    <location>
        <begin position="294"/>
        <end position="297"/>
    </location>
    <ligand>
        <name>GTP</name>
        <dbReference type="ChEBI" id="CHEBI:37565"/>
        <label>2</label>
    </ligand>
</feature>
<evidence type="ECO:0000256" key="1">
    <source>
        <dbReference type="ARBA" id="ARBA00008279"/>
    </source>
</evidence>
<keyword evidence="14" id="KW-1185">Reference proteome</keyword>
<dbReference type="HAMAP" id="MF_00195">
    <property type="entry name" value="GTPase_Der"/>
    <property type="match status" value="1"/>
</dbReference>
<dbReference type="EMBL" id="CP018477">
    <property type="protein sequence ID" value="ASV74821.1"/>
    <property type="molecule type" value="Genomic_DNA"/>
</dbReference>
<feature type="binding site" evidence="8">
    <location>
        <begin position="182"/>
        <end position="189"/>
    </location>
    <ligand>
        <name>GTP</name>
        <dbReference type="ChEBI" id="CHEBI:37565"/>
        <label>2</label>
    </ligand>
</feature>
<dbReference type="InterPro" id="IPR027417">
    <property type="entry name" value="P-loop_NTPase"/>
</dbReference>
<proteinExistence type="inferred from homology"/>
<dbReference type="FunFam" id="3.40.50.300:FF:000040">
    <property type="entry name" value="GTPase Der"/>
    <property type="match status" value="1"/>
</dbReference>
<dbReference type="PROSITE" id="PS51712">
    <property type="entry name" value="G_ENGA"/>
    <property type="match status" value="1"/>
</dbReference>
<gene>
    <name evidence="8" type="primary">der</name>
    <name evidence="13" type="ORF">THTE_2219</name>
</gene>
<feature type="domain" description="EngA-type G" evidence="12">
    <location>
        <begin position="176"/>
        <end position="350"/>
    </location>
</feature>
<dbReference type="GO" id="GO:0042254">
    <property type="term" value="P:ribosome biogenesis"/>
    <property type="evidence" value="ECO:0007669"/>
    <property type="project" value="UniProtKB-KW"/>
</dbReference>
<evidence type="ECO:0000256" key="7">
    <source>
        <dbReference type="ARBA" id="ARBA00032345"/>
    </source>
</evidence>
<dbReference type="CDD" id="cd01894">
    <property type="entry name" value="EngA1"/>
    <property type="match status" value="1"/>
</dbReference>
<dbReference type="InterPro" id="IPR031166">
    <property type="entry name" value="G_ENGA"/>
</dbReference>
<dbReference type="GO" id="GO:0005525">
    <property type="term" value="F:GTP binding"/>
    <property type="evidence" value="ECO:0007669"/>
    <property type="project" value="UniProtKB-UniRule"/>
</dbReference>